<dbReference type="AlphaFoldDB" id="A0A8J5XEP5"/>
<protein>
    <submittedName>
        <fullName evidence="1">Uncharacterized protein</fullName>
    </submittedName>
</protein>
<evidence type="ECO:0000313" key="2">
    <source>
        <dbReference type="Proteomes" id="UP000751190"/>
    </source>
</evidence>
<gene>
    <name evidence="1" type="ORF">KFE25_000727</name>
</gene>
<name>A0A8J5XEP5_DIALT</name>
<dbReference type="Proteomes" id="UP000751190">
    <property type="component" value="Unassembled WGS sequence"/>
</dbReference>
<comment type="caution">
    <text evidence="1">The sequence shown here is derived from an EMBL/GenBank/DDBJ whole genome shotgun (WGS) entry which is preliminary data.</text>
</comment>
<evidence type="ECO:0000313" key="1">
    <source>
        <dbReference type="EMBL" id="KAG8467411.1"/>
    </source>
</evidence>
<sequence>MPEAVAHMYKRAVHELQGFESRVWEHTNSWIDQEHSRDGDESAQSWRSWAWERASGVSLSGAISRVRGAIKRDEPYLPR</sequence>
<reference evidence="1" key="1">
    <citation type="submission" date="2021-05" db="EMBL/GenBank/DDBJ databases">
        <title>The genome of the haptophyte Pavlova lutheri (Diacronema luteri, Pavlovales) - a model for lipid biosynthesis in eukaryotic algae.</title>
        <authorList>
            <person name="Hulatt C.J."/>
            <person name="Posewitz M.C."/>
        </authorList>
    </citation>
    <scope>NUCLEOTIDE SEQUENCE</scope>
    <source>
        <strain evidence="1">NIVA-4/92</strain>
    </source>
</reference>
<accession>A0A8J5XEP5</accession>
<keyword evidence="2" id="KW-1185">Reference proteome</keyword>
<dbReference type="EMBL" id="JAGTXO010000006">
    <property type="protein sequence ID" value="KAG8467411.1"/>
    <property type="molecule type" value="Genomic_DNA"/>
</dbReference>
<organism evidence="1 2">
    <name type="scientific">Diacronema lutheri</name>
    <name type="common">Unicellular marine alga</name>
    <name type="synonym">Monochrysis lutheri</name>
    <dbReference type="NCBI Taxonomy" id="2081491"/>
    <lineage>
        <taxon>Eukaryota</taxon>
        <taxon>Haptista</taxon>
        <taxon>Haptophyta</taxon>
        <taxon>Pavlovophyceae</taxon>
        <taxon>Pavlovales</taxon>
        <taxon>Pavlovaceae</taxon>
        <taxon>Diacronema</taxon>
    </lineage>
</organism>
<proteinExistence type="predicted"/>